<dbReference type="GO" id="GO:0005737">
    <property type="term" value="C:cytoplasm"/>
    <property type="evidence" value="ECO:0007669"/>
    <property type="project" value="UniProtKB-ARBA"/>
</dbReference>
<evidence type="ECO:0000256" key="2">
    <source>
        <dbReference type="ARBA" id="ARBA00004962"/>
    </source>
</evidence>
<keyword evidence="7 10" id="KW-0663">Pyridoxal phosphate</keyword>
<dbReference type="SUPFAM" id="SSF53686">
    <property type="entry name" value="Tryptophan synthase beta subunit-like PLP-dependent enzymes"/>
    <property type="match status" value="1"/>
</dbReference>
<dbReference type="InterPro" id="IPR050214">
    <property type="entry name" value="Cys_Synth/Cystath_Beta-Synth"/>
</dbReference>
<accession>A0A2Z4FHQ7</accession>
<comment type="cofactor">
    <cofactor evidence="1 10 11">
        <name>pyridoxal 5'-phosphate</name>
        <dbReference type="ChEBI" id="CHEBI:597326"/>
    </cofactor>
</comment>
<keyword evidence="14" id="KW-1185">Reference proteome</keyword>
<dbReference type="Pfam" id="PF00291">
    <property type="entry name" value="PALP"/>
    <property type="match status" value="1"/>
</dbReference>
<keyword evidence="8 11" id="KW-0198">Cysteine biosynthesis</keyword>
<dbReference type="InterPro" id="IPR005856">
    <property type="entry name" value="Cys_synth"/>
</dbReference>
<dbReference type="AlphaFoldDB" id="A0A2Z4FHQ7"/>
<evidence type="ECO:0000256" key="3">
    <source>
        <dbReference type="ARBA" id="ARBA00007103"/>
    </source>
</evidence>
<dbReference type="InterPro" id="IPR005859">
    <property type="entry name" value="CysK"/>
</dbReference>
<dbReference type="Gene3D" id="3.40.50.1100">
    <property type="match status" value="2"/>
</dbReference>
<protein>
    <recommendedName>
        <fullName evidence="4 11">Cysteine synthase</fullName>
        <ecNumber evidence="4 11">2.5.1.47</ecNumber>
    </recommendedName>
</protein>
<comment type="pathway">
    <text evidence="2">Amino-acid biosynthesis; L-cysteine biosynthesis; L-cysteine from L-serine: step 2/2.</text>
</comment>
<evidence type="ECO:0000256" key="1">
    <source>
        <dbReference type="ARBA" id="ARBA00001933"/>
    </source>
</evidence>
<evidence type="ECO:0000256" key="6">
    <source>
        <dbReference type="ARBA" id="ARBA00022679"/>
    </source>
</evidence>
<feature type="modified residue" description="N6-(pyridoxal phosphate)lysine" evidence="10">
    <location>
        <position position="44"/>
    </location>
</feature>
<dbReference type="KEGG" id="bsed:DN745_03935"/>
<proteinExistence type="inferred from homology"/>
<gene>
    <name evidence="13" type="primary">cysK</name>
    <name evidence="13" type="ORF">DN745_03935</name>
</gene>
<sequence length="308" mass="32456">MPIYNDIVELVGRTPLIRLNRVVGDCPAEILVKAEFFNPAGSVKDRIGKNMIERAEAEGKIGPNTTIVEPTSGNTGIALAFVCAARGYKLILTMPDTMSLERRSLLKALGAGLELTPGASGMPGAIARAHELVEELGDAFTLQQFENQANPDAHVKSTAEEIWADCDGNVDAIVTGVGTGGSITGIARALKAKNPNFRAIAIEPTGSPVLSGGKPGPHKIQGLGAGFVPGILDTDLLDDVIQIDNDEAAEMARRIAVEEGMLVGISSGANVLGAIRMGHRPDFHGKRIVTILCDSGERYLSTPLFRGL</sequence>
<dbReference type="OrthoDB" id="9815130at2"/>
<comment type="catalytic activity">
    <reaction evidence="9 11">
        <text>O-acetyl-L-serine + hydrogen sulfide = L-cysteine + acetate</text>
        <dbReference type="Rhea" id="RHEA:14829"/>
        <dbReference type="ChEBI" id="CHEBI:29919"/>
        <dbReference type="ChEBI" id="CHEBI:30089"/>
        <dbReference type="ChEBI" id="CHEBI:35235"/>
        <dbReference type="ChEBI" id="CHEBI:58340"/>
        <dbReference type="EC" id="2.5.1.47"/>
    </reaction>
</comment>
<dbReference type="GO" id="GO:0006535">
    <property type="term" value="P:cysteine biosynthetic process from serine"/>
    <property type="evidence" value="ECO:0007669"/>
    <property type="project" value="UniProtKB-UniRule"/>
</dbReference>
<evidence type="ECO:0000313" key="14">
    <source>
        <dbReference type="Proteomes" id="UP000249799"/>
    </source>
</evidence>
<name>A0A2Z4FHQ7_9DELT</name>
<reference evidence="13 14" key="1">
    <citation type="submission" date="2018-06" db="EMBL/GenBank/DDBJ databases">
        <title>Lujinxingia sediminis gen. nov. sp. nov., a new facultative anaerobic member of the class Deltaproteobacteria, and proposal of Lujinxingaceae fam. nov.</title>
        <authorList>
            <person name="Guo L.-Y."/>
            <person name="Li C.-M."/>
            <person name="Wang S."/>
            <person name="Du Z.-J."/>
        </authorList>
    </citation>
    <scope>NUCLEOTIDE SEQUENCE [LARGE SCALE GENOMIC DNA]</scope>
    <source>
        <strain evidence="13 14">FA350</strain>
    </source>
</reference>
<dbReference type="FunFam" id="3.40.50.1100:FF:000067">
    <property type="entry name" value="Cysteine synthase"/>
    <property type="match status" value="1"/>
</dbReference>
<evidence type="ECO:0000256" key="5">
    <source>
        <dbReference type="ARBA" id="ARBA00022605"/>
    </source>
</evidence>
<feature type="domain" description="Tryptophan synthase beta chain-like PALP" evidence="12">
    <location>
        <begin position="10"/>
        <end position="294"/>
    </location>
</feature>
<dbReference type="InterPro" id="IPR001926">
    <property type="entry name" value="TrpB-like_PALP"/>
</dbReference>
<keyword evidence="6 11" id="KW-0808">Transferase</keyword>
<dbReference type="NCBIfam" id="TIGR01136">
    <property type="entry name" value="cysKM"/>
    <property type="match status" value="1"/>
</dbReference>
<dbReference type="UniPathway" id="UPA00136">
    <property type="reaction ID" value="UER00200"/>
</dbReference>
<dbReference type="GO" id="GO:0004124">
    <property type="term" value="F:cysteine synthase activity"/>
    <property type="evidence" value="ECO:0007669"/>
    <property type="project" value="UniProtKB-UniRule"/>
</dbReference>
<dbReference type="Proteomes" id="UP000249799">
    <property type="component" value="Chromosome"/>
</dbReference>
<evidence type="ECO:0000256" key="4">
    <source>
        <dbReference type="ARBA" id="ARBA00012681"/>
    </source>
</evidence>
<evidence type="ECO:0000256" key="10">
    <source>
        <dbReference type="PIRSR" id="PIRSR605856-51"/>
    </source>
</evidence>
<dbReference type="PROSITE" id="PS00901">
    <property type="entry name" value="CYS_SYNTHASE"/>
    <property type="match status" value="1"/>
</dbReference>
<keyword evidence="5 11" id="KW-0028">Amino-acid biosynthesis</keyword>
<dbReference type="RefSeq" id="WP_111332370.1">
    <property type="nucleotide sequence ID" value="NZ_CP030032.1"/>
</dbReference>
<evidence type="ECO:0000259" key="12">
    <source>
        <dbReference type="Pfam" id="PF00291"/>
    </source>
</evidence>
<dbReference type="PANTHER" id="PTHR10314">
    <property type="entry name" value="CYSTATHIONINE BETA-SYNTHASE"/>
    <property type="match status" value="1"/>
</dbReference>
<evidence type="ECO:0000313" key="13">
    <source>
        <dbReference type="EMBL" id="AWV88531.1"/>
    </source>
</evidence>
<dbReference type="NCBIfam" id="TIGR01139">
    <property type="entry name" value="cysK"/>
    <property type="match status" value="1"/>
</dbReference>
<comment type="similarity">
    <text evidence="3 11">Belongs to the cysteine synthase/cystathionine beta-synthase family.</text>
</comment>
<dbReference type="EC" id="2.5.1.47" evidence="4 11"/>
<evidence type="ECO:0000256" key="8">
    <source>
        <dbReference type="ARBA" id="ARBA00023192"/>
    </source>
</evidence>
<evidence type="ECO:0000256" key="11">
    <source>
        <dbReference type="RuleBase" id="RU003985"/>
    </source>
</evidence>
<dbReference type="InterPro" id="IPR036052">
    <property type="entry name" value="TrpB-like_PALP_sf"/>
</dbReference>
<dbReference type="InterPro" id="IPR001216">
    <property type="entry name" value="P-phosphate_BS"/>
</dbReference>
<organism evidence="13 14">
    <name type="scientific">Bradymonas sediminis</name>
    <dbReference type="NCBI Taxonomy" id="1548548"/>
    <lineage>
        <taxon>Bacteria</taxon>
        <taxon>Deltaproteobacteria</taxon>
        <taxon>Bradymonadales</taxon>
        <taxon>Bradymonadaceae</taxon>
        <taxon>Bradymonas</taxon>
    </lineage>
</organism>
<evidence type="ECO:0000256" key="7">
    <source>
        <dbReference type="ARBA" id="ARBA00022898"/>
    </source>
</evidence>
<dbReference type="CDD" id="cd01561">
    <property type="entry name" value="CBS_like"/>
    <property type="match status" value="1"/>
</dbReference>
<dbReference type="EMBL" id="CP030032">
    <property type="protein sequence ID" value="AWV88531.1"/>
    <property type="molecule type" value="Genomic_DNA"/>
</dbReference>
<evidence type="ECO:0000256" key="9">
    <source>
        <dbReference type="ARBA" id="ARBA00047931"/>
    </source>
</evidence>